<evidence type="ECO:0000256" key="4">
    <source>
        <dbReference type="PROSITE-ProRule" id="PRU00043"/>
    </source>
</evidence>
<evidence type="ECO:0000259" key="7">
    <source>
        <dbReference type="PROSITE" id="PS50268"/>
    </source>
</evidence>
<feature type="region of interest" description="Disordered" evidence="5">
    <location>
        <begin position="277"/>
        <end position="320"/>
    </location>
</feature>
<comment type="subcellular location">
    <subcellularLocation>
        <location evidence="1">Membrane</location>
    </subcellularLocation>
</comment>
<dbReference type="EMBL" id="CAAALY010004191">
    <property type="protein sequence ID" value="VEL08522.1"/>
    <property type="molecule type" value="Genomic_DNA"/>
</dbReference>
<keyword evidence="4" id="KW-0106">Calcium</keyword>
<feature type="region of interest" description="Disordered" evidence="5">
    <location>
        <begin position="177"/>
        <end position="206"/>
    </location>
</feature>
<dbReference type="GO" id="GO:0005886">
    <property type="term" value="C:plasma membrane"/>
    <property type="evidence" value="ECO:0007669"/>
    <property type="project" value="InterPro"/>
</dbReference>
<dbReference type="CDD" id="cd11304">
    <property type="entry name" value="Cadherin_repeat"/>
    <property type="match status" value="1"/>
</dbReference>
<dbReference type="InterPro" id="IPR002126">
    <property type="entry name" value="Cadherin-like_dom"/>
</dbReference>
<keyword evidence="6" id="KW-0812">Transmembrane</keyword>
<evidence type="ECO:0000313" key="8">
    <source>
        <dbReference type="EMBL" id="VEL08522.1"/>
    </source>
</evidence>
<feature type="domain" description="Cadherin" evidence="7">
    <location>
        <begin position="13"/>
        <end position="94"/>
    </location>
</feature>
<keyword evidence="9" id="KW-1185">Reference proteome</keyword>
<keyword evidence="6" id="KW-1133">Transmembrane helix</keyword>
<name>A0A3S5CHE4_9PLAT</name>
<evidence type="ECO:0000256" key="1">
    <source>
        <dbReference type="ARBA" id="ARBA00004370"/>
    </source>
</evidence>
<evidence type="ECO:0000256" key="5">
    <source>
        <dbReference type="SAM" id="MobiDB-lite"/>
    </source>
</evidence>
<sequence length="435" mass="46813">MMQSTICPPSFWRNTGVIRTREVLDREKIAQIPFSVVALNDRLTGRPGLESPQQMGQNRLSNLHGPNEAHLNDSKAETSVVINLIDINDNPPLMVPIDDVVSGTSVAIASASSQTPAELIFTLDRFDPINPCLDFPYTFVDADEGRNAEVVITLEENAFFWLQAEHNLLCVKPVSPAEERNSQTRPTSESSRGNESVRDGLATRPTATLLPAPGRYILYLVARDNPENATAVLRRQYQLRVIVRETSPDSLPLLFSASSSDLASAGTAAESALLKANRRSEVSGPPQWPVSSGLGTTGRLESQRRQPVRAGSSRHSATGDFAAESSMLSGPSAASLAAMATDRGTGGRRSSGELYADASQAQAAVTANISNGGTFGELRSITVVAVLVSLAGILCLVLLMVVISLKRCSRTENMRRNRAGLLCNFVRFSGHLTLE</sequence>
<dbReference type="PRINTS" id="PR00205">
    <property type="entry name" value="CADHERIN"/>
</dbReference>
<evidence type="ECO:0000313" key="9">
    <source>
        <dbReference type="Proteomes" id="UP000784294"/>
    </source>
</evidence>
<proteinExistence type="predicted"/>
<dbReference type="PROSITE" id="PS50268">
    <property type="entry name" value="CADHERIN_2"/>
    <property type="match status" value="1"/>
</dbReference>
<feature type="compositionally biased region" description="Polar residues" evidence="5">
    <location>
        <begin position="183"/>
        <end position="194"/>
    </location>
</feature>
<dbReference type="GO" id="GO:0005509">
    <property type="term" value="F:calcium ion binding"/>
    <property type="evidence" value="ECO:0007669"/>
    <property type="project" value="UniProtKB-UniRule"/>
</dbReference>
<reference evidence="8" key="1">
    <citation type="submission" date="2018-11" db="EMBL/GenBank/DDBJ databases">
        <authorList>
            <consortium name="Pathogen Informatics"/>
        </authorList>
    </citation>
    <scope>NUCLEOTIDE SEQUENCE</scope>
</reference>
<dbReference type="PANTHER" id="PTHR24028">
    <property type="entry name" value="CADHERIN-87A"/>
    <property type="match status" value="1"/>
</dbReference>
<dbReference type="InterPro" id="IPR020894">
    <property type="entry name" value="Cadherin_CS"/>
</dbReference>
<dbReference type="Gene3D" id="2.60.40.60">
    <property type="entry name" value="Cadherins"/>
    <property type="match status" value="1"/>
</dbReference>
<dbReference type="InterPro" id="IPR050174">
    <property type="entry name" value="Protocadherin/Cadherin-CA"/>
</dbReference>
<evidence type="ECO:0000256" key="2">
    <source>
        <dbReference type="ARBA" id="ARBA00023136"/>
    </source>
</evidence>
<dbReference type="PROSITE" id="PS00232">
    <property type="entry name" value="CADHERIN_1"/>
    <property type="match status" value="1"/>
</dbReference>
<feature type="region of interest" description="Disordered" evidence="5">
    <location>
        <begin position="45"/>
        <end position="65"/>
    </location>
</feature>
<dbReference type="AlphaFoldDB" id="A0A3S5CHE4"/>
<keyword evidence="3" id="KW-0325">Glycoprotein</keyword>
<dbReference type="OrthoDB" id="6252479at2759"/>
<evidence type="ECO:0000256" key="6">
    <source>
        <dbReference type="SAM" id="Phobius"/>
    </source>
</evidence>
<dbReference type="Proteomes" id="UP000784294">
    <property type="component" value="Unassembled WGS sequence"/>
</dbReference>
<gene>
    <name evidence="8" type="ORF">PXEA_LOCUS1962</name>
</gene>
<comment type="caution">
    <text evidence="8">The sequence shown here is derived from an EMBL/GenBank/DDBJ whole genome shotgun (WGS) entry which is preliminary data.</text>
</comment>
<evidence type="ECO:0000256" key="3">
    <source>
        <dbReference type="ARBA" id="ARBA00023180"/>
    </source>
</evidence>
<accession>A0A3S5CHE4</accession>
<dbReference type="GO" id="GO:0007156">
    <property type="term" value="P:homophilic cell adhesion via plasma membrane adhesion molecules"/>
    <property type="evidence" value="ECO:0007669"/>
    <property type="project" value="InterPro"/>
</dbReference>
<protein>
    <recommendedName>
        <fullName evidence="7">Cadherin domain-containing protein</fullName>
    </recommendedName>
</protein>
<keyword evidence="2 6" id="KW-0472">Membrane</keyword>
<dbReference type="PANTHER" id="PTHR24028:SF146">
    <property type="entry name" value="CADHERIN 96CB, ISOFORM D-RELATED"/>
    <property type="match status" value="1"/>
</dbReference>
<organism evidence="8 9">
    <name type="scientific">Protopolystoma xenopodis</name>
    <dbReference type="NCBI Taxonomy" id="117903"/>
    <lineage>
        <taxon>Eukaryota</taxon>
        <taxon>Metazoa</taxon>
        <taxon>Spiralia</taxon>
        <taxon>Lophotrochozoa</taxon>
        <taxon>Platyhelminthes</taxon>
        <taxon>Monogenea</taxon>
        <taxon>Polyopisthocotylea</taxon>
        <taxon>Polystomatidea</taxon>
        <taxon>Polystomatidae</taxon>
        <taxon>Protopolystoma</taxon>
    </lineage>
</organism>
<feature type="transmembrane region" description="Helical" evidence="6">
    <location>
        <begin position="381"/>
        <end position="405"/>
    </location>
</feature>
<feature type="compositionally biased region" description="Polar residues" evidence="5">
    <location>
        <begin position="51"/>
        <end position="61"/>
    </location>
</feature>